<dbReference type="GO" id="GO:0003677">
    <property type="term" value="F:DNA binding"/>
    <property type="evidence" value="ECO:0007669"/>
    <property type="project" value="InterPro"/>
</dbReference>
<dbReference type="InterPro" id="IPR017930">
    <property type="entry name" value="Myb_dom"/>
</dbReference>
<organism evidence="7 8">
    <name type="scientific">Cucurbita argyrosperma subsp. sororia</name>
    <dbReference type="NCBI Taxonomy" id="37648"/>
    <lineage>
        <taxon>Eukaryota</taxon>
        <taxon>Viridiplantae</taxon>
        <taxon>Streptophyta</taxon>
        <taxon>Embryophyta</taxon>
        <taxon>Tracheophyta</taxon>
        <taxon>Spermatophyta</taxon>
        <taxon>Magnoliopsida</taxon>
        <taxon>eudicotyledons</taxon>
        <taxon>Gunneridae</taxon>
        <taxon>Pentapetalae</taxon>
        <taxon>rosids</taxon>
        <taxon>fabids</taxon>
        <taxon>Cucurbitales</taxon>
        <taxon>Cucurbitaceae</taxon>
        <taxon>Cucurbiteae</taxon>
        <taxon>Cucurbita</taxon>
    </lineage>
</organism>
<feature type="compositionally biased region" description="Polar residues" evidence="5">
    <location>
        <begin position="323"/>
        <end position="348"/>
    </location>
</feature>
<comment type="subcellular location">
    <subcellularLocation>
        <location evidence="1">Nucleus</location>
    </subcellularLocation>
</comment>
<dbReference type="AlphaFoldDB" id="A0AAV6LV79"/>
<evidence type="ECO:0000256" key="3">
    <source>
        <dbReference type="ARBA" id="ARBA00023163"/>
    </source>
</evidence>
<evidence type="ECO:0000256" key="1">
    <source>
        <dbReference type="ARBA" id="ARBA00004123"/>
    </source>
</evidence>
<evidence type="ECO:0000256" key="5">
    <source>
        <dbReference type="SAM" id="MobiDB-lite"/>
    </source>
</evidence>
<feature type="region of interest" description="Disordered" evidence="5">
    <location>
        <begin position="322"/>
        <end position="349"/>
    </location>
</feature>
<gene>
    <name evidence="7" type="primary">BOA</name>
    <name evidence="7" type="ORF">SDJN03_29603</name>
</gene>
<evidence type="ECO:0000259" key="6">
    <source>
        <dbReference type="PROSITE" id="PS51294"/>
    </source>
</evidence>
<dbReference type="GO" id="GO:0005634">
    <property type="term" value="C:nucleus"/>
    <property type="evidence" value="ECO:0007669"/>
    <property type="project" value="UniProtKB-SubCell"/>
</dbReference>
<evidence type="ECO:0000313" key="7">
    <source>
        <dbReference type="EMBL" id="KAG6570688.1"/>
    </source>
</evidence>
<dbReference type="PANTHER" id="PTHR31442:SF29">
    <property type="entry name" value="HOMEODOMAIN-LIKE SUPERFAMILY PROTEIN"/>
    <property type="match status" value="1"/>
</dbReference>
<keyword evidence="2" id="KW-0805">Transcription regulation</keyword>
<feature type="non-terminal residue" evidence="7">
    <location>
        <position position="1"/>
    </location>
</feature>
<dbReference type="InterPro" id="IPR044841">
    <property type="entry name" value="LUX/BOA-like"/>
</dbReference>
<proteinExistence type="predicted"/>
<dbReference type="Pfam" id="PF00249">
    <property type="entry name" value="Myb_DNA-binding"/>
    <property type="match status" value="1"/>
</dbReference>
<keyword evidence="3" id="KW-0804">Transcription</keyword>
<dbReference type="GO" id="GO:0003700">
    <property type="term" value="F:DNA-binding transcription factor activity"/>
    <property type="evidence" value="ECO:0007669"/>
    <property type="project" value="InterPro"/>
</dbReference>
<evidence type="ECO:0000256" key="4">
    <source>
        <dbReference type="ARBA" id="ARBA00023242"/>
    </source>
</evidence>
<dbReference type="InterPro" id="IPR001005">
    <property type="entry name" value="SANT/Myb"/>
</dbReference>
<comment type="caution">
    <text evidence="7">The sequence shown here is derived from an EMBL/GenBank/DDBJ whole genome shotgun (WGS) entry which is preliminary data.</text>
</comment>
<dbReference type="FunFam" id="1.10.10.60:FF:000007">
    <property type="entry name" value="Two-component response regulator"/>
    <property type="match status" value="1"/>
</dbReference>
<dbReference type="NCBIfam" id="TIGR01557">
    <property type="entry name" value="myb_SHAQKYF"/>
    <property type="match status" value="1"/>
</dbReference>
<dbReference type="PROSITE" id="PS51294">
    <property type="entry name" value="HTH_MYB"/>
    <property type="match status" value="1"/>
</dbReference>
<keyword evidence="4" id="KW-0539">Nucleus</keyword>
<sequence length="404" mass="44698">MNATNRRTDVTVETPDTISFDFSTSAADSEAKVSSDVAWSLQIEILFDDSAGEDSEREMFVGERVEDEANGVDRPGSLQDMAVAMAHPHPRCPDPPDLSSPSRLPANKRICICKFVMEKKRECRFGDGNGCINDDERVFQWEDGLPDAEKLTPLSQSLVSQELASAFRILMEPHRSISDVKSASKTTILNICDGQSEGYRGFELNYDQTRGEDAAMIESDEVINLDELGSDSRKLRRIDCFKEANSAPRGESSIEDAALARTLKRPRVAWTPQLHKRFVDVVSHLGLKEAAPKAIMRLMNVEGLTRENVASHLQKYRLYLKRTQPSSTTDEATQNSHDSAPSADSQGNGYFPSTFPMTYAPSPMMPMMFYSMGAHGHGLSHSGMPMVNLSTVPTHSCSTKGQHN</sequence>
<feature type="domain" description="HTH myb-type" evidence="6">
    <location>
        <begin position="267"/>
        <end position="321"/>
    </location>
</feature>
<dbReference type="EMBL" id="JAGKQH010000020">
    <property type="protein sequence ID" value="KAG6570688.1"/>
    <property type="molecule type" value="Genomic_DNA"/>
</dbReference>
<dbReference type="PANTHER" id="PTHR31442">
    <property type="entry name" value="HOMEODOMAIN-LIKE SUPERFAMILY PROTEIN-RELATED"/>
    <property type="match status" value="1"/>
</dbReference>
<name>A0AAV6LV79_9ROSI</name>
<keyword evidence="8" id="KW-1185">Reference proteome</keyword>
<evidence type="ECO:0000256" key="2">
    <source>
        <dbReference type="ARBA" id="ARBA00023015"/>
    </source>
</evidence>
<protein>
    <submittedName>
        <fullName evidence="7">Transcription factor BOA</fullName>
    </submittedName>
</protein>
<dbReference type="InterPro" id="IPR006447">
    <property type="entry name" value="Myb_dom_plants"/>
</dbReference>
<accession>A0AAV6LV79</accession>
<reference evidence="7 8" key="1">
    <citation type="journal article" date="2021" name="Hortic Res">
        <title>The domestication of Cucurbita argyrosperma as revealed by the genome of its wild relative.</title>
        <authorList>
            <person name="Barrera-Redondo J."/>
            <person name="Sanchez-de la Vega G."/>
            <person name="Aguirre-Liguori J.A."/>
            <person name="Castellanos-Morales G."/>
            <person name="Gutierrez-Guerrero Y.T."/>
            <person name="Aguirre-Dugua X."/>
            <person name="Aguirre-Planter E."/>
            <person name="Tenaillon M.I."/>
            <person name="Lira-Saade R."/>
            <person name="Eguiarte L.E."/>
        </authorList>
    </citation>
    <scope>NUCLEOTIDE SEQUENCE [LARGE SCALE GENOMIC DNA]</scope>
    <source>
        <strain evidence="7">JBR-2021</strain>
    </source>
</reference>
<dbReference type="Proteomes" id="UP000685013">
    <property type="component" value="Chromosome 20"/>
</dbReference>
<evidence type="ECO:0000313" key="8">
    <source>
        <dbReference type="Proteomes" id="UP000685013"/>
    </source>
</evidence>